<dbReference type="Proteomes" id="UP001165367">
    <property type="component" value="Unassembled WGS sequence"/>
</dbReference>
<keyword evidence="1" id="KW-0472">Membrane</keyword>
<gene>
    <name evidence="2" type="ORF">LZZ85_15450</name>
</gene>
<evidence type="ECO:0000313" key="3">
    <source>
        <dbReference type="Proteomes" id="UP001165367"/>
    </source>
</evidence>
<feature type="transmembrane region" description="Helical" evidence="1">
    <location>
        <begin position="29"/>
        <end position="49"/>
    </location>
</feature>
<evidence type="ECO:0000313" key="2">
    <source>
        <dbReference type="EMBL" id="MCG2615695.1"/>
    </source>
</evidence>
<reference evidence="2" key="1">
    <citation type="submission" date="2022-01" db="EMBL/GenBank/DDBJ databases">
        <authorList>
            <person name="Jo J.-H."/>
            <person name="Im W.-T."/>
        </authorList>
    </citation>
    <scope>NUCLEOTIDE SEQUENCE</scope>
    <source>
        <strain evidence="2">NA20</strain>
    </source>
</reference>
<proteinExistence type="predicted"/>
<dbReference type="EMBL" id="JAKLTR010000009">
    <property type="protein sequence ID" value="MCG2615695.1"/>
    <property type="molecule type" value="Genomic_DNA"/>
</dbReference>
<evidence type="ECO:0000256" key="1">
    <source>
        <dbReference type="SAM" id="Phobius"/>
    </source>
</evidence>
<name>A0ABS9KTP0_9BACT</name>
<keyword evidence="1" id="KW-0812">Transmembrane</keyword>
<keyword evidence="3" id="KW-1185">Reference proteome</keyword>
<protein>
    <submittedName>
        <fullName evidence="2">Uncharacterized protein</fullName>
    </submittedName>
</protein>
<dbReference type="RefSeq" id="WP_237873740.1">
    <property type="nucleotide sequence ID" value="NZ_JAKLTR010000009.1"/>
</dbReference>
<feature type="transmembrane region" description="Helical" evidence="1">
    <location>
        <begin position="121"/>
        <end position="142"/>
    </location>
</feature>
<sequence length="143" mass="15901">MEDNQSFLDLQVDDQAAINLHETSKWAKFLAVAILSAMGLVTLLFVAFWSSMSSAFQSTDDFDERNANMLKIVVAVCLIIVLAIVVILMMFLLKGANAIRQAVKHKDPVLFNTGLGHIRNYFAMAGILSLLGLVFKIMTFFLQ</sequence>
<feature type="transmembrane region" description="Helical" evidence="1">
    <location>
        <begin position="69"/>
        <end position="93"/>
    </location>
</feature>
<accession>A0ABS9KTP0</accession>
<organism evidence="2 3">
    <name type="scientific">Terrimonas ginsenosidimutans</name>
    <dbReference type="NCBI Taxonomy" id="2908004"/>
    <lineage>
        <taxon>Bacteria</taxon>
        <taxon>Pseudomonadati</taxon>
        <taxon>Bacteroidota</taxon>
        <taxon>Chitinophagia</taxon>
        <taxon>Chitinophagales</taxon>
        <taxon>Chitinophagaceae</taxon>
        <taxon>Terrimonas</taxon>
    </lineage>
</organism>
<comment type="caution">
    <text evidence="2">The sequence shown here is derived from an EMBL/GenBank/DDBJ whole genome shotgun (WGS) entry which is preliminary data.</text>
</comment>
<keyword evidence="1" id="KW-1133">Transmembrane helix</keyword>